<evidence type="ECO:0000256" key="2">
    <source>
        <dbReference type="ARBA" id="ARBA00022525"/>
    </source>
</evidence>
<dbReference type="PANTHER" id="PTHR10009:SF18">
    <property type="entry name" value="PROTEIN YELLOW-LIKE PROTEIN"/>
    <property type="match status" value="1"/>
</dbReference>
<keyword evidence="2" id="KW-0964">Secreted</keyword>
<feature type="signal peptide" evidence="3">
    <location>
        <begin position="1"/>
        <end position="26"/>
    </location>
</feature>
<evidence type="ECO:0000256" key="1">
    <source>
        <dbReference type="ARBA" id="ARBA00004613"/>
    </source>
</evidence>
<name>A0ABQ0IZA1_GLUTH</name>
<organism evidence="4 5">
    <name type="scientific">Gluconobacter thailandicus NBRC 3257</name>
    <dbReference type="NCBI Taxonomy" id="1381097"/>
    <lineage>
        <taxon>Bacteria</taxon>
        <taxon>Pseudomonadati</taxon>
        <taxon>Pseudomonadota</taxon>
        <taxon>Alphaproteobacteria</taxon>
        <taxon>Acetobacterales</taxon>
        <taxon>Acetobacteraceae</taxon>
        <taxon>Gluconobacter</taxon>
    </lineage>
</organism>
<dbReference type="Proteomes" id="UP000018209">
    <property type="component" value="Unassembled WGS sequence"/>
</dbReference>
<evidence type="ECO:0000313" key="4">
    <source>
        <dbReference type="EMBL" id="GAD27536.1"/>
    </source>
</evidence>
<keyword evidence="5" id="KW-1185">Reference proteome</keyword>
<comment type="subcellular location">
    <subcellularLocation>
        <location evidence="1">Secreted</location>
    </subcellularLocation>
</comment>
<proteinExistence type="predicted"/>
<accession>A0ABQ0IZA1</accession>
<evidence type="ECO:0000313" key="5">
    <source>
        <dbReference type="Proteomes" id="UP000018209"/>
    </source>
</evidence>
<sequence>MYSKRIFRALFCIGSLSIFSPFSAIARDSIDKGFIPSGNVQVIARFPNVQASGIAILRDGRMIVGFPRSVHEHAGPRVGLYLKGKILPFPDTSSQQQFVSPLGMTVDSKGTLWILDEGMLDGQGTIAGAQKLFEIDPASNRIVRIYTITAPALLPDSHLNDVRIDLTHGANGTAFITDTSTSNHPGIIVIDLATGAQRRILANAQVVSGEAGFVSMIDGILARHDSINPTLPRGGVDGIALSADEQTLFWQSVSSRKLYSAPTALLADPAVPENQIEAAVKYESETTTADGMATGPDGSLYITDVERHGILKRSPSGDVSIIAHDPRLIEPDGIVYHDGALYCTIGQWARLPAFHNGKDMEEMPFIIVRIVPR</sequence>
<dbReference type="InterPro" id="IPR011042">
    <property type="entry name" value="6-blade_b-propeller_TolB-like"/>
</dbReference>
<protein>
    <submittedName>
        <fullName evidence="4">Gluconolactonase</fullName>
    </submittedName>
</protein>
<dbReference type="PANTHER" id="PTHR10009">
    <property type="entry name" value="PROTEIN YELLOW-RELATED"/>
    <property type="match status" value="1"/>
</dbReference>
<dbReference type="EMBL" id="BASM01000030">
    <property type="protein sequence ID" value="GAD27536.1"/>
    <property type="molecule type" value="Genomic_DNA"/>
</dbReference>
<comment type="caution">
    <text evidence="4">The sequence shown here is derived from an EMBL/GenBank/DDBJ whole genome shotgun (WGS) entry which is preliminary data.</text>
</comment>
<dbReference type="Pfam" id="PF03022">
    <property type="entry name" value="MRJP"/>
    <property type="match status" value="1"/>
</dbReference>
<evidence type="ECO:0000256" key="3">
    <source>
        <dbReference type="SAM" id="SignalP"/>
    </source>
</evidence>
<dbReference type="Gene3D" id="2.120.10.30">
    <property type="entry name" value="TolB, C-terminal domain"/>
    <property type="match status" value="1"/>
</dbReference>
<feature type="chain" id="PRO_5046301856" evidence="3">
    <location>
        <begin position="27"/>
        <end position="373"/>
    </location>
</feature>
<dbReference type="SUPFAM" id="SSF63829">
    <property type="entry name" value="Calcium-dependent phosphotriesterase"/>
    <property type="match status" value="1"/>
</dbReference>
<gene>
    <name evidence="4" type="ORF">NBRC3257_2535</name>
</gene>
<dbReference type="InterPro" id="IPR017996">
    <property type="entry name" value="MRJP/yellow-related"/>
</dbReference>
<keyword evidence="3" id="KW-0732">Signal</keyword>
<reference evidence="4 5" key="1">
    <citation type="submission" date="2013-08" db="EMBL/GenBank/DDBJ databases">
        <title>Gluconobacter thailandicus NBRC 3257 whole genome sequence.</title>
        <authorList>
            <person name="Matsutani M."/>
            <person name="Yakushi T."/>
            <person name="Matsushita K."/>
        </authorList>
    </citation>
    <scope>NUCLEOTIDE SEQUENCE [LARGE SCALE GENOMIC DNA]</scope>
    <source>
        <strain evidence="4 5">NBRC 3257</strain>
    </source>
</reference>